<gene>
    <name evidence="1" type="ORF">C8D93_11557</name>
</gene>
<dbReference type="RefSeq" id="WP_110266883.1">
    <property type="nucleotide sequence ID" value="NZ_CAKZQT010000024.1"/>
</dbReference>
<keyword evidence="1" id="KW-0238">DNA-binding</keyword>
<dbReference type="Proteomes" id="UP000248330">
    <property type="component" value="Unassembled WGS sequence"/>
</dbReference>
<proteinExistence type="predicted"/>
<keyword evidence="2" id="KW-1185">Reference proteome</keyword>
<evidence type="ECO:0000313" key="2">
    <source>
        <dbReference type="Proteomes" id="UP000248330"/>
    </source>
</evidence>
<dbReference type="OrthoDB" id="194359at2"/>
<comment type="caution">
    <text evidence="1">The sequence shown here is derived from an EMBL/GenBank/DDBJ whole genome shotgun (WGS) entry which is preliminary data.</text>
</comment>
<accession>A0A318E4X9</accession>
<reference evidence="1 2" key="1">
    <citation type="submission" date="2018-04" db="EMBL/GenBank/DDBJ databases">
        <title>Genomic Encyclopedia of Type Strains, Phase IV (KMG-IV): sequencing the most valuable type-strain genomes for metagenomic binning, comparative biology and taxonomic classification.</title>
        <authorList>
            <person name="Goeker M."/>
        </authorList>
    </citation>
    <scope>NUCLEOTIDE SEQUENCE [LARGE SCALE GENOMIC DNA]</scope>
    <source>
        <strain evidence="1 2">DSM 104150</strain>
    </source>
</reference>
<dbReference type="GO" id="GO:0003677">
    <property type="term" value="F:DNA binding"/>
    <property type="evidence" value="ECO:0007669"/>
    <property type="project" value="UniProtKB-KW"/>
</dbReference>
<evidence type="ECO:0000313" key="1">
    <source>
        <dbReference type="EMBL" id="PXV63748.1"/>
    </source>
</evidence>
<protein>
    <submittedName>
        <fullName evidence="1">Winged helix DNA-binding protein</fullName>
    </submittedName>
</protein>
<organism evidence="1 2">
    <name type="scientific">Sinimarinibacterium flocculans</name>
    <dbReference type="NCBI Taxonomy" id="985250"/>
    <lineage>
        <taxon>Bacteria</taxon>
        <taxon>Pseudomonadati</taxon>
        <taxon>Pseudomonadota</taxon>
        <taxon>Gammaproteobacteria</taxon>
        <taxon>Nevskiales</taxon>
        <taxon>Nevskiaceae</taxon>
        <taxon>Sinimarinibacterium</taxon>
    </lineage>
</organism>
<sequence>MELKPQDVLVLFKQVAHADRAWTYATLGEALQMSASQVHRSVKRCIAAGLAVEKGRGQWQTVRTALLEFAVHGVRYAFPAVIGAPRRGVATAFGAAPLAGEIRSSPGEAPVWPHAEGTVRGPSLSPLCRTVPDVALADPAMHELLALQDALRMGRARERALAAQHLKRLLGLTDAS</sequence>
<dbReference type="EMBL" id="QICN01000015">
    <property type="protein sequence ID" value="PXV63748.1"/>
    <property type="molecule type" value="Genomic_DNA"/>
</dbReference>
<name>A0A318E4X9_9GAMM</name>
<dbReference type="AlphaFoldDB" id="A0A318E4X9"/>